<sequence>MGESTEGVEGVDGVKDHDGSAPMEAYMSRLASVTATAVPTGPNISAAQTTDDGRKSPRERAPGPERDTRTRMRSPFESCSLWTHGEKRRHRP</sequence>
<feature type="compositionally biased region" description="Basic and acidic residues" evidence="1">
    <location>
        <begin position="51"/>
        <end position="70"/>
    </location>
</feature>
<dbReference type="EMBL" id="JAUSZS010000004">
    <property type="protein sequence ID" value="MDQ0934205.1"/>
    <property type="molecule type" value="Genomic_DNA"/>
</dbReference>
<organism evidence="2 3">
    <name type="scientific">Streptomyces turgidiscabies</name>
    <dbReference type="NCBI Taxonomy" id="85558"/>
    <lineage>
        <taxon>Bacteria</taxon>
        <taxon>Bacillati</taxon>
        <taxon>Actinomycetota</taxon>
        <taxon>Actinomycetes</taxon>
        <taxon>Kitasatosporales</taxon>
        <taxon>Streptomycetaceae</taxon>
        <taxon>Streptomyces</taxon>
    </lineage>
</organism>
<dbReference type="Proteomes" id="UP001223072">
    <property type="component" value="Unassembled WGS sequence"/>
</dbReference>
<accession>A0ABU0RQF4</accession>
<name>A0ABU0RQF4_9ACTN</name>
<evidence type="ECO:0000256" key="1">
    <source>
        <dbReference type="SAM" id="MobiDB-lite"/>
    </source>
</evidence>
<feature type="region of interest" description="Disordered" evidence="1">
    <location>
        <begin position="1"/>
        <end position="92"/>
    </location>
</feature>
<keyword evidence="3" id="KW-1185">Reference proteome</keyword>
<proteinExistence type="predicted"/>
<reference evidence="2 3" key="1">
    <citation type="submission" date="2023-07" db="EMBL/GenBank/DDBJ databases">
        <title>Comparative genomics of wheat-associated soil bacteria to identify genetic determinants of phenazine resistance.</title>
        <authorList>
            <person name="Mouncey N."/>
        </authorList>
    </citation>
    <scope>NUCLEOTIDE SEQUENCE [LARGE SCALE GENOMIC DNA]</scope>
    <source>
        <strain evidence="2 3">W2I16</strain>
    </source>
</reference>
<protein>
    <submittedName>
        <fullName evidence="2">Uncharacterized protein</fullName>
    </submittedName>
</protein>
<comment type="caution">
    <text evidence="2">The sequence shown here is derived from an EMBL/GenBank/DDBJ whole genome shotgun (WGS) entry which is preliminary data.</text>
</comment>
<evidence type="ECO:0000313" key="3">
    <source>
        <dbReference type="Proteomes" id="UP001223072"/>
    </source>
</evidence>
<feature type="compositionally biased region" description="Polar residues" evidence="1">
    <location>
        <begin position="31"/>
        <end position="50"/>
    </location>
</feature>
<gene>
    <name evidence="2" type="ORF">QFZ49_004145</name>
</gene>
<evidence type="ECO:0000313" key="2">
    <source>
        <dbReference type="EMBL" id="MDQ0934205.1"/>
    </source>
</evidence>